<keyword evidence="2" id="KW-1185">Reference proteome</keyword>
<evidence type="ECO:0000313" key="2">
    <source>
        <dbReference type="Proteomes" id="UP001549251"/>
    </source>
</evidence>
<accession>A0ABV2PT09</accession>
<dbReference type="RefSeq" id="WP_354546682.1">
    <property type="nucleotide sequence ID" value="NZ_JBEPSD010000001.1"/>
</dbReference>
<organism evidence="1 2">
    <name type="scientific">Rhodanobacter soli</name>
    <dbReference type="NCBI Taxonomy" id="590609"/>
    <lineage>
        <taxon>Bacteria</taxon>
        <taxon>Pseudomonadati</taxon>
        <taxon>Pseudomonadota</taxon>
        <taxon>Gammaproteobacteria</taxon>
        <taxon>Lysobacterales</taxon>
        <taxon>Rhodanobacteraceae</taxon>
        <taxon>Rhodanobacter</taxon>
    </lineage>
</organism>
<proteinExistence type="predicted"/>
<protein>
    <submittedName>
        <fullName evidence="1">Uncharacterized protein</fullName>
    </submittedName>
</protein>
<evidence type="ECO:0000313" key="1">
    <source>
        <dbReference type="EMBL" id="MET4567812.1"/>
    </source>
</evidence>
<dbReference type="EMBL" id="JBEPSD010000001">
    <property type="protein sequence ID" value="MET4567812.1"/>
    <property type="molecule type" value="Genomic_DNA"/>
</dbReference>
<reference evidence="1 2" key="1">
    <citation type="submission" date="2024-06" db="EMBL/GenBank/DDBJ databases">
        <title>Sorghum-associated microbial communities from plants grown in Nebraska, USA.</title>
        <authorList>
            <person name="Schachtman D."/>
        </authorList>
    </citation>
    <scope>NUCLEOTIDE SEQUENCE [LARGE SCALE GENOMIC DNA]</scope>
    <source>
        <strain evidence="1 2">1757</strain>
    </source>
</reference>
<sequence length="62" mass="6489">MLTGETGPVLMAETSRVLACLRALSDRAESHGQQALHFVLSITADSLADNLETAADMAGSDE</sequence>
<name>A0ABV2PT09_9GAMM</name>
<comment type="caution">
    <text evidence="1">The sequence shown here is derived from an EMBL/GenBank/DDBJ whole genome shotgun (WGS) entry which is preliminary data.</text>
</comment>
<dbReference type="Proteomes" id="UP001549251">
    <property type="component" value="Unassembled WGS sequence"/>
</dbReference>
<gene>
    <name evidence="1" type="ORF">ABIE04_000139</name>
</gene>